<reference evidence="9" key="1">
    <citation type="journal article" date="2023" name="J. Hazard. Mater.">
        <title>Anaerobic biodegradation of pyrene and benzo[a]pyrene by a new sulfate-reducing Desulforamulus aquiferis strain DSA.</title>
        <authorList>
            <person name="Zhang Z."/>
            <person name="Sun J."/>
            <person name="Gong X."/>
            <person name="Wang C."/>
            <person name="Wang H."/>
        </authorList>
    </citation>
    <scope>NUCLEOTIDE SEQUENCE</scope>
    <source>
        <strain evidence="9">DSA</strain>
    </source>
</reference>
<reference evidence="9" key="2">
    <citation type="submission" date="2023-03" db="EMBL/GenBank/DDBJ databases">
        <authorList>
            <person name="Zhang Z."/>
        </authorList>
    </citation>
    <scope>NUCLEOTIDE SEQUENCE</scope>
    <source>
        <strain evidence="9">DSA</strain>
    </source>
</reference>
<dbReference type="Gene3D" id="3.40.605.10">
    <property type="entry name" value="Aldehyde Dehydrogenase, Chain A, domain 1"/>
    <property type="match status" value="1"/>
</dbReference>
<dbReference type="GO" id="GO:0005737">
    <property type="term" value="C:cytoplasm"/>
    <property type="evidence" value="ECO:0007669"/>
    <property type="project" value="UniProtKB-SubCell"/>
</dbReference>
<accession>A0AAW7ZAY7</accession>
<dbReference type="GO" id="GO:0004350">
    <property type="term" value="F:glutamate-5-semialdehyde dehydrogenase activity"/>
    <property type="evidence" value="ECO:0007669"/>
    <property type="project" value="UniProtKB-UniRule"/>
</dbReference>
<dbReference type="PROSITE" id="PS01223">
    <property type="entry name" value="PROA"/>
    <property type="match status" value="1"/>
</dbReference>
<dbReference type="Gene3D" id="3.40.309.10">
    <property type="entry name" value="Aldehyde Dehydrogenase, Chain A, domain 2"/>
    <property type="match status" value="1"/>
</dbReference>
<evidence type="ECO:0000313" key="9">
    <source>
        <dbReference type="EMBL" id="MDO7786506.1"/>
    </source>
</evidence>
<evidence type="ECO:0000259" key="8">
    <source>
        <dbReference type="Pfam" id="PF00171"/>
    </source>
</evidence>
<dbReference type="NCBIfam" id="TIGR00407">
    <property type="entry name" value="proA"/>
    <property type="match status" value="1"/>
</dbReference>
<comment type="pathway">
    <text evidence="1 7">Amino-acid biosynthesis; L-proline biosynthesis; L-glutamate 5-semialdehyde from L-glutamate: step 2/2.</text>
</comment>
<proteinExistence type="inferred from homology"/>
<evidence type="ECO:0000256" key="6">
    <source>
        <dbReference type="ARBA" id="ARBA00049024"/>
    </source>
</evidence>
<evidence type="ECO:0000256" key="1">
    <source>
        <dbReference type="ARBA" id="ARBA00004985"/>
    </source>
</evidence>
<dbReference type="EMBL" id="JARPTC010000005">
    <property type="protein sequence ID" value="MDO7786506.1"/>
    <property type="molecule type" value="Genomic_DNA"/>
</dbReference>
<protein>
    <recommendedName>
        <fullName evidence="7">Gamma-glutamyl phosphate reductase</fullName>
        <shortName evidence="7">GPR</shortName>
        <ecNumber evidence="7">1.2.1.41</ecNumber>
    </recommendedName>
    <alternativeName>
        <fullName evidence="7">Glutamate-5-semialdehyde dehydrogenase</fullName>
    </alternativeName>
    <alternativeName>
        <fullName evidence="7">Glutamyl-gamma-semialdehyde dehydrogenase</fullName>
        <shortName evidence="7">GSA dehydrogenase</shortName>
    </alternativeName>
</protein>
<feature type="domain" description="Aldehyde dehydrogenase" evidence="8">
    <location>
        <begin position="4"/>
        <end position="280"/>
    </location>
</feature>
<dbReference type="InterPro" id="IPR000965">
    <property type="entry name" value="GPR_dom"/>
</dbReference>
<dbReference type="PANTHER" id="PTHR11063:SF8">
    <property type="entry name" value="DELTA-1-PYRROLINE-5-CARBOXYLATE SYNTHASE"/>
    <property type="match status" value="1"/>
</dbReference>
<dbReference type="Proteomes" id="UP001172911">
    <property type="component" value="Unassembled WGS sequence"/>
</dbReference>
<dbReference type="RefSeq" id="WP_304541546.1">
    <property type="nucleotide sequence ID" value="NZ_JARPTC010000005.1"/>
</dbReference>
<dbReference type="InterPro" id="IPR012134">
    <property type="entry name" value="Glu-5-SA_DH"/>
</dbReference>
<comment type="subcellular location">
    <subcellularLocation>
        <location evidence="7">Cytoplasm</location>
    </subcellularLocation>
</comment>
<comment type="caution">
    <text evidence="9">The sequence shown here is derived from an EMBL/GenBank/DDBJ whole genome shotgun (WGS) entry which is preliminary data.</text>
</comment>
<comment type="function">
    <text evidence="7">Catalyzes the NADPH-dependent reduction of L-glutamate 5-phosphate into L-glutamate 5-semialdehyde and phosphate. The product spontaneously undergoes cyclization to form 1-pyrroline-5-carboxylate.</text>
</comment>
<dbReference type="EC" id="1.2.1.41" evidence="7"/>
<keyword evidence="5 7" id="KW-0560">Oxidoreductase</keyword>
<comment type="similarity">
    <text evidence="7">Belongs to the gamma-glutamyl phosphate reductase family.</text>
</comment>
<dbReference type="FunFam" id="3.40.309.10:FF:000006">
    <property type="entry name" value="Gamma-glutamyl phosphate reductase"/>
    <property type="match status" value="1"/>
</dbReference>
<evidence type="ECO:0000256" key="2">
    <source>
        <dbReference type="ARBA" id="ARBA00022605"/>
    </source>
</evidence>
<dbReference type="HAMAP" id="MF_00412">
    <property type="entry name" value="ProA"/>
    <property type="match status" value="1"/>
</dbReference>
<dbReference type="InterPro" id="IPR015590">
    <property type="entry name" value="Aldehyde_DH_dom"/>
</dbReference>
<dbReference type="GO" id="GO:0055129">
    <property type="term" value="P:L-proline biosynthetic process"/>
    <property type="evidence" value="ECO:0007669"/>
    <property type="project" value="UniProtKB-UniRule"/>
</dbReference>
<keyword evidence="7" id="KW-0963">Cytoplasm</keyword>
<dbReference type="GO" id="GO:0050661">
    <property type="term" value="F:NADP binding"/>
    <property type="evidence" value="ECO:0007669"/>
    <property type="project" value="InterPro"/>
</dbReference>
<dbReference type="InterPro" id="IPR016163">
    <property type="entry name" value="Ald_DH_C"/>
</dbReference>
<dbReference type="InterPro" id="IPR016161">
    <property type="entry name" value="Ald_DH/histidinol_DH"/>
</dbReference>
<dbReference type="InterPro" id="IPR016162">
    <property type="entry name" value="Ald_DH_N"/>
</dbReference>
<dbReference type="AlphaFoldDB" id="A0AAW7ZAY7"/>
<evidence type="ECO:0000256" key="7">
    <source>
        <dbReference type="HAMAP-Rule" id="MF_00412"/>
    </source>
</evidence>
<evidence type="ECO:0000256" key="5">
    <source>
        <dbReference type="ARBA" id="ARBA00023002"/>
    </source>
</evidence>
<name>A0AAW7ZAY7_9FIRM</name>
<dbReference type="CDD" id="cd07079">
    <property type="entry name" value="ALDH_F18-19_ProA-GPR"/>
    <property type="match status" value="1"/>
</dbReference>
<dbReference type="InterPro" id="IPR020593">
    <property type="entry name" value="G-glutamylP_reductase_CS"/>
</dbReference>
<dbReference type="NCBIfam" id="NF001221">
    <property type="entry name" value="PRK00197.1"/>
    <property type="match status" value="1"/>
</dbReference>
<dbReference type="Pfam" id="PF00171">
    <property type="entry name" value="Aldedh"/>
    <property type="match status" value="2"/>
</dbReference>
<keyword evidence="10" id="KW-1185">Reference proteome</keyword>
<evidence type="ECO:0000256" key="4">
    <source>
        <dbReference type="ARBA" id="ARBA00022857"/>
    </source>
</evidence>
<sequence length="415" mass="44466">MSIVKELAAKAKVASRELALLTAKDKNQALLSVADMILANTTEIIKSNEIDLKNGADSGLSPALLDRLALNKDRIMDMVEGVKQVTELEDPVGEVIASWDRPNGLIINKVRVPMGVVGMVYEARPNVTVDTCALCLKAGSAVVLRGSSSALNSNRALVKAIKKGLENSTIPVNAVQFIDTGDRDAVEEMLRLNGLLDLVIPRGGANLIRTVVQKATVPVIETGVGNCHVYIDKDADPAMAGEIIINAKCQRYGVCNAAETLLVHQELAASWLPEAIRELQARGVEIRGCSQTLSLVPDIAPANEEDWSTEFLAPILSVKIVDNTHAAISHIQTYGSGHSESIVTANDAVAEEFLKNIDAAAVYHNASTRFTDGFQYGFGAEIGISTQKLHARGPMGLVELTSYKYVVRGSGQTRS</sequence>
<keyword evidence="4 7" id="KW-0521">NADP</keyword>
<dbReference type="SUPFAM" id="SSF53720">
    <property type="entry name" value="ALDH-like"/>
    <property type="match status" value="1"/>
</dbReference>
<comment type="catalytic activity">
    <reaction evidence="6 7">
        <text>L-glutamate 5-semialdehyde + phosphate + NADP(+) = L-glutamyl 5-phosphate + NADPH + H(+)</text>
        <dbReference type="Rhea" id="RHEA:19541"/>
        <dbReference type="ChEBI" id="CHEBI:15378"/>
        <dbReference type="ChEBI" id="CHEBI:43474"/>
        <dbReference type="ChEBI" id="CHEBI:57783"/>
        <dbReference type="ChEBI" id="CHEBI:58066"/>
        <dbReference type="ChEBI" id="CHEBI:58274"/>
        <dbReference type="ChEBI" id="CHEBI:58349"/>
        <dbReference type="EC" id="1.2.1.41"/>
    </reaction>
</comment>
<evidence type="ECO:0000313" key="10">
    <source>
        <dbReference type="Proteomes" id="UP001172911"/>
    </source>
</evidence>
<evidence type="ECO:0000256" key="3">
    <source>
        <dbReference type="ARBA" id="ARBA00022650"/>
    </source>
</evidence>
<feature type="domain" description="Aldehyde dehydrogenase" evidence="8">
    <location>
        <begin position="305"/>
        <end position="374"/>
    </location>
</feature>
<gene>
    <name evidence="7" type="primary">proA</name>
    <name evidence="9" type="ORF">P6N53_04630</name>
</gene>
<keyword evidence="2 7" id="KW-0028">Amino-acid biosynthesis</keyword>
<keyword evidence="3 7" id="KW-0641">Proline biosynthesis</keyword>
<organism evidence="9 10">
    <name type="scientific">Desulforamulus aquiferis</name>
    <dbReference type="NCBI Taxonomy" id="1397668"/>
    <lineage>
        <taxon>Bacteria</taxon>
        <taxon>Bacillati</taxon>
        <taxon>Bacillota</taxon>
        <taxon>Clostridia</taxon>
        <taxon>Eubacteriales</taxon>
        <taxon>Peptococcaceae</taxon>
        <taxon>Desulforamulus</taxon>
    </lineage>
</organism>
<dbReference type="PANTHER" id="PTHR11063">
    <property type="entry name" value="GLUTAMATE SEMIALDEHYDE DEHYDROGENASE"/>
    <property type="match status" value="1"/>
</dbReference>
<dbReference type="PIRSF" id="PIRSF000151">
    <property type="entry name" value="GPR"/>
    <property type="match status" value="1"/>
</dbReference>